<proteinExistence type="predicted"/>
<organism evidence="2 3">
    <name type="scientific">Gracilibacillus ureilyticus</name>
    <dbReference type="NCBI Taxonomy" id="531814"/>
    <lineage>
        <taxon>Bacteria</taxon>
        <taxon>Bacillati</taxon>
        <taxon>Bacillota</taxon>
        <taxon>Bacilli</taxon>
        <taxon>Bacillales</taxon>
        <taxon>Bacillaceae</taxon>
        <taxon>Gracilibacillus</taxon>
    </lineage>
</organism>
<name>A0A1H9W1G9_9BACI</name>
<gene>
    <name evidence="2" type="ORF">SAMN04487944_13214</name>
</gene>
<dbReference type="STRING" id="531814.SAMN04487944_13214"/>
<keyword evidence="3" id="KW-1185">Reference proteome</keyword>
<dbReference type="EMBL" id="FOGL01000032">
    <property type="protein sequence ID" value="SES27735.1"/>
    <property type="molecule type" value="Genomic_DNA"/>
</dbReference>
<keyword evidence="1" id="KW-0812">Transmembrane</keyword>
<evidence type="ECO:0000313" key="3">
    <source>
        <dbReference type="Proteomes" id="UP000199687"/>
    </source>
</evidence>
<feature type="transmembrane region" description="Helical" evidence="1">
    <location>
        <begin position="46"/>
        <end position="64"/>
    </location>
</feature>
<sequence>MIAIAFIFSTIINISEKLTNNLYLRFLIFHIIGLLIVLIIYRWVPILIFFAPTSYLSLPIYYFAHNLIKKRQESQVTISENDEK</sequence>
<reference evidence="2 3" key="1">
    <citation type="submission" date="2016-10" db="EMBL/GenBank/DDBJ databases">
        <authorList>
            <person name="de Groot N.N."/>
        </authorList>
    </citation>
    <scope>NUCLEOTIDE SEQUENCE [LARGE SCALE GENOMIC DNA]</scope>
    <source>
        <strain evidence="2 3">CGMCC 1.7727</strain>
    </source>
</reference>
<dbReference type="Proteomes" id="UP000199687">
    <property type="component" value="Unassembled WGS sequence"/>
</dbReference>
<dbReference type="AlphaFoldDB" id="A0A1H9W1G9"/>
<protein>
    <submittedName>
        <fullName evidence="2">Uncharacterized protein</fullName>
    </submittedName>
</protein>
<accession>A0A1H9W1G9</accession>
<evidence type="ECO:0000313" key="2">
    <source>
        <dbReference type="EMBL" id="SES27735.1"/>
    </source>
</evidence>
<feature type="transmembrane region" description="Helical" evidence="1">
    <location>
        <begin position="22"/>
        <end position="40"/>
    </location>
</feature>
<evidence type="ECO:0000256" key="1">
    <source>
        <dbReference type="SAM" id="Phobius"/>
    </source>
</evidence>
<keyword evidence="1" id="KW-1133">Transmembrane helix</keyword>
<keyword evidence="1" id="KW-0472">Membrane</keyword>